<accession>A0ABV8FJ30</accession>
<comment type="caution">
    <text evidence="8">The sequence shown here is derived from an EMBL/GenBank/DDBJ whole genome shotgun (WGS) entry which is preliminary data.</text>
</comment>
<dbReference type="InterPro" id="IPR013525">
    <property type="entry name" value="ABC2_TM"/>
</dbReference>
<evidence type="ECO:0000256" key="1">
    <source>
        <dbReference type="ARBA" id="ARBA00004141"/>
    </source>
</evidence>
<feature type="transmembrane region" description="Helical" evidence="6">
    <location>
        <begin position="264"/>
        <end position="283"/>
    </location>
</feature>
<name>A0ABV8FJ30_9ACTN</name>
<evidence type="ECO:0000256" key="4">
    <source>
        <dbReference type="ARBA" id="ARBA00023136"/>
    </source>
</evidence>
<protein>
    <recommendedName>
        <fullName evidence="6">Transport permease protein</fullName>
    </recommendedName>
</protein>
<dbReference type="PANTHER" id="PTHR43229:SF2">
    <property type="entry name" value="NODULATION PROTEIN J"/>
    <property type="match status" value="1"/>
</dbReference>
<dbReference type="EMBL" id="JBHSBH010000004">
    <property type="protein sequence ID" value="MFC3995378.1"/>
    <property type="molecule type" value="Genomic_DNA"/>
</dbReference>
<dbReference type="Proteomes" id="UP001595847">
    <property type="component" value="Unassembled WGS sequence"/>
</dbReference>
<dbReference type="InterPro" id="IPR051784">
    <property type="entry name" value="Nod_factor_ABC_transporter"/>
</dbReference>
<sequence length="290" mass="30370">MTRTWNAPAAVIPGILGGLAGEARAGRMVWRREMLHFVRDPVRAIVSLLQPLAFLFILGVGLSRLYSQAGAGSGQGEGYLAFLFPGVLLMAAQTPAVSVGASIVWDRQSGFMREMLVAPVRRSTLLFGKCLGGATVATCTGTAVLACAGLVGVPYRFGLSVVLLAELGVASLAMTALTALMAVTIRRVQTFNTVLSVVLAPLLFLSGAFFPVSAMPAWMAPIALANPLTYAVDAMRRTIAARIPDPPGGPLSEPVAWGVHHPPVALELGLVVAFSAVVLALAARRFARPD</sequence>
<evidence type="ECO:0000313" key="9">
    <source>
        <dbReference type="Proteomes" id="UP001595847"/>
    </source>
</evidence>
<feature type="transmembrane region" description="Helical" evidence="6">
    <location>
        <begin position="194"/>
        <end position="218"/>
    </location>
</feature>
<dbReference type="InterPro" id="IPR047817">
    <property type="entry name" value="ABC2_TM_bact-type"/>
</dbReference>
<proteinExistence type="inferred from homology"/>
<feature type="transmembrane region" description="Helical" evidence="6">
    <location>
        <begin position="44"/>
        <end position="66"/>
    </location>
</feature>
<organism evidence="8 9">
    <name type="scientific">Nocardiopsis sediminis</name>
    <dbReference type="NCBI Taxonomy" id="1778267"/>
    <lineage>
        <taxon>Bacteria</taxon>
        <taxon>Bacillati</taxon>
        <taxon>Actinomycetota</taxon>
        <taxon>Actinomycetes</taxon>
        <taxon>Streptosporangiales</taxon>
        <taxon>Nocardiopsidaceae</taxon>
        <taxon>Nocardiopsis</taxon>
    </lineage>
</organism>
<evidence type="ECO:0000256" key="2">
    <source>
        <dbReference type="ARBA" id="ARBA00022692"/>
    </source>
</evidence>
<feature type="domain" description="ABC transmembrane type-2" evidence="7">
    <location>
        <begin position="42"/>
        <end position="289"/>
    </location>
</feature>
<feature type="transmembrane region" description="Helical" evidence="6">
    <location>
        <begin position="6"/>
        <end position="23"/>
    </location>
</feature>
<keyword evidence="9" id="KW-1185">Reference proteome</keyword>
<dbReference type="PIRSF" id="PIRSF006648">
    <property type="entry name" value="DrrB"/>
    <property type="match status" value="1"/>
</dbReference>
<keyword evidence="6" id="KW-1003">Cell membrane</keyword>
<keyword evidence="3 6" id="KW-1133">Transmembrane helix</keyword>
<evidence type="ECO:0000313" key="8">
    <source>
        <dbReference type="EMBL" id="MFC3995378.1"/>
    </source>
</evidence>
<keyword evidence="6" id="KW-0813">Transport</keyword>
<comment type="similarity">
    <text evidence="6">Belongs to the ABC-2 integral membrane protein family.</text>
</comment>
<gene>
    <name evidence="8" type="ORF">ACFOVU_05610</name>
</gene>
<dbReference type="Pfam" id="PF01061">
    <property type="entry name" value="ABC2_membrane"/>
    <property type="match status" value="1"/>
</dbReference>
<dbReference type="PRINTS" id="PR00164">
    <property type="entry name" value="ABC2TRNSPORT"/>
</dbReference>
<feature type="transmembrane region" description="Helical" evidence="6">
    <location>
        <begin position="78"/>
        <end position="105"/>
    </location>
</feature>
<evidence type="ECO:0000256" key="5">
    <source>
        <dbReference type="ARBA" id="ARBA00023251"/>
    </source>
</evidence>
<evidence type="ECO:0000259" key="7">
    <source>
        <dbReference type="PROSITE" id="PS51012"/>
    </source>
</evidence>
<feature type="transmembrane region" description="Helical" evidence="6">
    <location>
        <begin position="126"/>
        <end position="151"/>
    </location>
</feature>
<feature type="transmembrane region" description="Helical" evidence="6">
    <location>
        <begin position="157"/>
        <end position="182"/>
    </location>
</feature>
<reference evidence="9" key="1">
    <citation type="journal article" date="2019" name="Int. J. Syst. Evol. Microbiol.">
        <title>The Global Catalogue of Microorganisms (GCM) 10K type strain sequencing project: providing services to taxonomists for standard genome sequencing and annotation.</title>
        <authorList>
            <consortium name="The Broad Institute Genomics Platform"/>
            <consortium name="The Broad Institute Genome Sequencing Center for Infectious Disease"/>
            <person name="Wu L."/>
            <person name="Ma J."/>
        </authorList>
    </citation>
    <scope>NUCLEOTIDE SEQUENCE [LARGE SCALE GENOMIC DNA]</scope>
    <source>
        <strain evidence="9">TBRC 1826</strain>
    </source>
</reference>
<dbReference type="PROSITE" id="PS51012">
    <property type="entry name" value="ABC_TM2"/>
    <property type="match status" value="1"/>
</dbReference>
<keyword evidence="5" id="KW-0046">Antibiotic resistance</keyword>
<keyword evidence="2 6" id="KW-0812">Transmembrane</keyword>
<dbReference type="PANTHER" id="PTHR43229">
    <property type="entry name" value="NODULATION PROTEIN J"/>
    <property type="match status" value="1"/>
</dbReference>
<dbReference type="InterPro" id="IPR000412">
    <property type="entry name" value="ABC_2_transport"/>
</dbReference>
<keyword evidence="4 6" id="KW-0472">Membrane</keyword>
<evidence type="ECO:0000256" key="6">
    <source>
        <dbReference type="RuleBase" id="RU361157"/>
    </source>
</evidence>
<comment type="subcellular location">
    <subcellularLocation>
        <location evidence="6">Cell membrane</location>
        <topology evidence="6">Multi-pass membrane protein</topology>
    </subcellularLocation>
    <subcellularLocation>
        <location evidence="1">Membrane</location>
        <topology evidence="1">Multi-pass membrane protein</topology>
    </subcellularLocation>
</comment>
<dbReference type="RefSeq" id="WP_378530438.1">
    <property type="nucleotide sequence ID" value="NZ_JBHSBH010000004.1"/>
</dbReference>
<evidence type="ECO:0000256" key="3">
    <source>
        <dbReference type="ARBA" id="ARBA00022989"/>
    </source>
</evidence>